<dbReference type="SMART" id="SM00823">
    <property type="entry name" value="PKS_PP"/>
    <property type="match status" value="2"/>
</dbReference>
<dbReference type="Gene3D" id="1.10.1200.10">
    <property type="entry name" value="ACP-like"/>
    <property type="match status" value="3"/>
</dbReference>
<evidence type="ECO:0000256" key="2">
    <source>
        <dbReference type="ARBA" id="ARBA00004924"/>
    </source>
</evidence>
<evidence type="ECO:0000256" key="10">
    <source>
        <dbReference type="ARBA" id="ARBA00079103"/>
    </source>
</evidence>
<dbReference type="Gene3D" id="3.30.300.30">
    <property type="match status" value="2"/>
</dbReference>
<dbReference type="InterPro" id="IPR045851">
    <property type="entry name" value="AMP-bd_C_sf"/>
</dbReference>
<keyword evidence="7" id="KW-0677">Repeat</keyword>
<dbReference type="CDD" id="cd19535">
    <property type="entry name" value="Cyc_NRPS"/>
    <property type="match status" value="2"/>
</dbReference>
<dbReference type="GO" id="GO:0009403">
    <property type="term" value="P:toxin biosynthetic process"/>
    <property type="evidence" value="ECO:0007669"/>
    <property type="project" value="UniProtKB-ARBA"/>
</dbReference>
<evidence type="ECO:0000256" key="3">
    <source>
        <dbReference type="ARBA" id="ARBA00022450"/>
    </source>
</evidence>
<dbReference type="InterPro" id="IPR020806">
    <property type="entry name" value="PKS_PP-bd"/>
</dbReference>
<dbReference type="SUPFAM" id="SSF56801">
    <property type="entry name" value="Acetyl-CoA synthetase-like"/>
    <property type="match status" value="1"/>
</dbReference>
<accession>A0A1B4FVT2</accession>
<dbReference type="InterPro" id="IPR029063">
    <property type="entry name" value="SAM-dependent_MTases_sf"/>
</dbReference>
<evidence type="ECO:0000313" key="13">
    <source>
        <dbReference type="EMBL" id="AOJ07807.1"/>
    </source>
</evidence>
<feature type="domain" description="Carrier" evidence="12">
    <location>
        <begin position="1493"/>
        <end position="1567"/>
    </location>
</feature>
<evidence type="ECO:0000256" key="4">
    <source>
        <dbReference type="ARBA" id="ARBA00022553"/>
    </source>
</evidence>
<dbReference type="CDD" id="cd12114">
    <property type="entry name" value="A_NRPS_TlmIV_like"/>
    <property type="match status" value="1"/>
</dbReference>
<dbReference type="PROSITE" id="PS00012">
    <property type="entry name" value="PHOSPHOPANTETHEINE"/>
    <property type="match status" value="2"/>
</dbReference>
<dbReference type="InterPro" id="IPR023213">
    <property type="entry name" value="CAT-like_dom_sf"/>
</dbReference>
<dbReference type="RefSeq" id="WP_066493147.1">
    <property type="nucleotide sequence ID" value="NZ_CP013388.1"/>
</dbReference>
<dbReference type="Gene3D" id="3.30.559.10">
    <property type="entry name" value="Chloramphenicol acetyltransferase-like domain"/>
    <property type="match status" value="2"/>
</dbReference>
<evidence type="ECO:0000256" key="11">
    <source>
        <dbReference type="SAM" id="MobiDB-lite"/>
    </source>
</evidence>
<dbReference type="GO" id="GO:0031177">
    <property type="term" value="F:phosphopantetheine binding"/>
    <property type="evidence" value="ECO:0007669"/>
    <property type="project" value="InterPro"/>
</dbReference>
<dbReference type="InterPro" id="IPR013217">
    <property type="entry name" value="Methyltransf_12"/>
</dbReference>
<dbReference type="GO" id="GO:0005737">
    <property type="term" value="C:cytoplasm"/>
    <property type="evidence" value="ECO:0007669"/>
    <property type="project" value="TreeGrafter"/>
</dbReference>
<feature type="region of interest" description="Disordered" evidence="11">
    <location>
        <begin position="1039"/>
        <end position="1064"/>
    </location>
</feature>
<dbReference type="SUPFAM" id="SSF47336">
    <property type="entry name" value="ACP-like"/>
    <property type="match status" value="3"/>
</dbReference>
<keyword evidence="4" id="KW-0597">Phosphoprotein</keyword>
<dbReference type="InterPro" id="IPR010071">
    <property type="entry name" value="AA_adenyl_dom"/>
</dbReference>
<dbReference type="FunFam" id="3.40.50.12780:FF:000012">
    <property type="entry name" value="Non-ribosomal peptide synthetase"/>
    <property type="match status" value="1"/>
</dbReference>
<dbReference type="PANTHER" id="PTHR45527">
    <property type="entry name" value="NONRIBOSOMAL PEPTIDE SYNTHETASE"/>
    <property type="match status" value="1"/>
</dbReference>
<dbReference type="FunFam" id="1.10.1200.10:FF:000016">
    <property type="entry name" value="Non-ribosomal peptide synthase"/>
    <property type="match status" value="1"/>
</dbReference>
<dbReference type="GO" id="GO:0046872">
    <property type="term" value="F:metal ion binding"/>
    <property type="evidence" value="ECO:0007669"/>
    <property type="project" value="UniProtKB-KW"/>
</dbReference>
<dbReference type="Gene3D" id="3.40.50.12780">
    <property type="entry name" value="N-terminal domain of ligase-like"/>
    <property type="match status" value="1"/>
</dbReference>
<feature type="compositionally biased region" description="Low complexity" evidence="11">
    <location>
        <begin position="1051"/>
        <end position="1064"/>
    </location>
</feature>
<dbReference type="Pfam" id="PF00668">
    <property type="entry name" value="Condensation"/>
    <property type="match status" value="2"/>
</dbReference>
<protein>
    <recommendedName>
        <fullName evidence="10">L-cysteine--[L-cysteinyl-carrier protein] ligase</fullName>
        <ecNumber evidence="9">6.2.1.69</ecNumber>
    </recommendedName>
    <alternativeName>
        <fullName evidence="10">L-cysteine--[L-cysteinyl-carrier protein] ligase</fullName>
    </alternativeName>
</protein>
<keyword evidence="6" id="KW-0479">Metal-binding</keyword>
<dbReference type="InterPro" id="IPR006162">
    <property type="entry name" value="Ppantetheine_attach_site"/>
</dbReference>
<dbReference type="InterPro" id="IPR057737">
    <property type="entry name" value="Condensation_MtbB-like"/>
</dbReference>
<keyword evidence="5" id="KW-0436">Ligase</keyword>
<organism evidence="13 14">
    <name type="scientific">Burkholderia mayonis</name>
    <dbReference type="NCBI Taxonomy" id="1385591"/>
    <lineage>
        <taxon>Bacteria</taxon>
        <taxon>Pseudomonadati</taxon>
        <taxon>Pseudomonadota</taxon>
        <taxon>Betaproteobacteria</taxon>
        <taxon>Burkholderiales</taxon>
        <taxon>Burkholderiaceae</taxon>
        <taxon>Burkholderia</taxon>
        <taxon>pseudomallei group</taxon>
    </lineage>
</organism>
<evidence type="ECO:0000313" key="14">
    <source>
        <dbReference type="Proteomes" id="UP000067711"/>
    </source>
</evidence>
<proteinExistence type="predicted"/>
<comment type="pathway">
    <text evidence="2">Siderophore biosynthesis.</text>
</comment>
<evidence type="ECO:0000256" key="1">
    <source>
        <dbReference type="ARBA" id="ARBA00001957"/>
    </source>
</evidence>
<feature type="domain" description="Carrier" evidence="12">
    <location>
        <begin position="17"/>
        <end position="93"/>
    </location>
</feature>
<name>A0A1B4FVT2_9BURK</name>
<dbReference type="Pfam" id="PF08242">
    <property type="entry name" value="Methyltransf_12"/>
    <property type="match status" value="1"/>
</dbReference>
<dbReference type="GO" id="GO:0072330">
    <property type="term" value="P:monocarboxylic acid biosynthetic process"/>
    <property type="evidence" value="ECO:0007669"/>
    <property type="project" value="UniProtKB-ARBA"/>
</dbReference>
<dbReference type="Pfam" id="PF00501">
    <property type="entry name" value="AMP-binding"/>
    <property type="match status" value="1"/>
</dbReference>
<dbReference type="InterPro" id="IPR000873">
    <property type="entry name" value="AMP-dep_synth/lig_dom"/>
</dbReference>
<gene>
    <name evidence="13" type="ORF">WS71_11185</name>
</gene>
<evidence type="ECO:0000256" key="8">
    <source>
        <dbReference type="ARBA" id="ARBA00052643"/>
    </source>
</evidence>
<dbReference type="PROSITE" id="PS00455">
    <property type="entry name" value="AMP_BINDING"/>
    <property type="match status" value="1"/>
</dbReference>
<dbReference type="FunFam" id="3.30.559.30:FF:000006">
    <property type="entry name" value="Yersiniabactin polyketide/non-ribosomal peptide synthetase"/>
    <property type="match status" value="2"/>
</dbReference>
<keyword evidence="3" id="KW-0596">Phosphopantetheine</keyword>
<comment type="catalytic activity">
    <reaction evidence="8">
        <text>holo-[peptidyl-carrier protein] + L-cysteine + ATP = L-cysteinyl-[peptidyl-carrier protein] + AMP + diphosphate</text>
        <dbReference type="Rhea" id="RHEA:61680"/>
        <dbReference type="Rhea" id="RHEA-COMP:11480"/>
        <dbReference type="Rhea" id="RHEA-COMP:15906"/>
        <dbReference type="ChEBI" id="CHEBI:30616"/>
        <dbReference type="ChEBI" id="CHEBI:33019"/>
        <dbReference type="ChEBI" id="CHEBI:35235"/>
        <dbReference type="ChEBI" id="CHEBI:64479"/>
        <dbReference type="ChEBI" id="CHEBI:144926"/>
        <dbReference type="ChEBI" id="CHEBI:456215"/>
        <dbReference type="EC" id="6.2.1.69"/>
    </reaction>
    <physiologicalReaction direction="left-to-right" evidence="8">
        <dbReference type="Rhea" id="RHEA:61681"/>
    </physiologicalReaction>
</comment>
<dbReference type="CDD" id="cd02440">
    <property type="entry name" value="AdoMet_MTases"/>
    <property type="match status" value="1"/>
</dbReference>
<dbReference type="Gene3D" id="3.40.50.150">
    <property type="entry name" value="Vaccinia Virus protein VP39"/>
    <property type="match status" value="1"/>
</dbReference>
<evidence type="ECO:0000256" key="7">
    <source>
        <dbReference type="ARBA" id="ARBA00022737"/>
    </source>
</evidence>
<dbReference type="FunFam" id="3.30.559.10:FF:000023">
    <property type="entry name" value="Non-ribosomal peptide synthetase"/>
    <property type="match status" value="2"/>
</dbReference>
<reference evidence="13 14" key="1">
    <citation type="submission" date="2015-12" db="EMBL/GenBank/DDBJ databases">
        <title>Diversity of Burkholderia near neighbor genomes.</title>
        <authorList>
            <person name="Sahl J."/>
            <person name="Wagner D."/>
            <person name="Keim P."/>
        </authorList>
    </citation>
    <scope>NUCLEOTIDE SEQUENCE [LARGE SCALE GENOMIC DNA]</scope>
    <source>
        <strain evidence="13 14">BDU8</strain>
    </source>
</reference>
<evidence type="ECO:0000256" key="6">
    <source>
        <dbReference type="ARBA" id="ARBA00022723"/>
    </source>
</evidence>
<comment type="cofactor">
    <cofactor evidence="1">
        <name>pantetheine 4'-phosphate</name>
        <dbReference type="ChEBI" id="CHEBI:47942"/>
    </cofactor>
</comment>
<evidence type="ECO:0000256" key="9">
    <source>
        <dbReference type="ARBA" id="ARBA00066651"/>
    </source>
</evidence>
<dbReference type="PROSITE" id="PS50075">
    <property type="entry name" value="CARRIER"/>
    <property type="match status" value="3"/>
</dbReference>
<dbReference type="InterPro" id="IPR020845">
    <property type="entry name" value="AMP-binding_CS"/>
</dbReference>
<dbReference type="EMBL" id="CP013388">
    <property type="protein sequence ID" value="AOJ07807.1"/>
    <property type="molecule type" value="Genomic_DNA"/>
</dbReference>
<evidence type="ECO:0000259" key="12">
    <source>
        <dbReference type="PROSITE" id="PS50075"/>
    </source>
</evidence>
<evidence type="ECO:0000256" key="5">
    <source>
        <dbReference type="ARBA" id="ARBA00022598"/>
    </source>
</evidence>
<sequence>MSDLHTSLAPGPAVEADCIALDGASLRGELAADLSIDPERLDADANLLQLGLDSMRLMAWLNRLRSRGHTLTLRELYREPTLAGWLALMRRSPARIAERPAAPRAWPTMRDGEAFALTPVQHAYLVGRAAQQPLGGVGCHLYQEFDGAGLTPDRLESAVRALIARHPMLSVAFRADGRQQWRAGSSWPGVAVHDLRACGDAEREQALAALRERLGHRVLDVEHGETFDFQLSLLPGGRHRLHVDLDLLVLDAASFTLVFDELAALVGGRALPDIGSDYDFRSYVAHLQHDSAAARETAQRYWRAKLPELPAAPRLPLAQEPERVAPVRFSRRRAALGEADWRAFKAQASACGVTPTMALATCFGAVLARWSGEPRLLLNLTLFDRQPLDPAVERMIADFTNILLIDLAAEGAPFDALARANQAAFADAYEHRHWSGVELLRELRKEQRHPHGAPVVFTSNLGRPLYGRDTAAALGEPAWGISQTPQVWIDHLAFEHGASVWLQWDSVDALFPASLVDALFDAYVALVRHLVRDAGAWRKPLPDPMPDVQRAVRARVNDTARPVPDGCLHDGFFHAAGRTPDAVALIHRDAQISYATLAEQARRCAGALAARGVGAGDTVAVSMSKGIGQIVAVLGVLHAGAVYVPVPLDQPEERRRKIYDDARVKRVLVCRDDPAAIAAPDDPARYLAWQDAVAADALRDPVAVDPRMPAYVIYTSGSTGAPKGVVISHRGALNTCAELNRRYRVGSDDRVLALSALHFDLSVYDIFGVLAAGGALVLVDEAQRRDPAVWCELLDRHRVTVWNSVPALFDMLVTYAEGFELRAPSTLRVAMLSGDWIGLDLPARYRAFRADGELVAMGGATEASIWSNAYDVGDVPPPWRSIPYGYPLANQRYRVVDEQGRDCPDWVPGELWIGGEGVALGYFNDAERTARQFVDDASGRWYRTGDHGCYWPDGTLEFLGRRDKQVKIGGYRIELGEIDAALNRIDGVKTGIALAAGERDKSLAAFVVPSGDALFDERRADSAWPSDFRALFAPTGDCGAAREADPDADADANANADADANADAHAGRTANAIDTIDTIDTIGNASAIADASRDTDTDTDTDADAIAKSDAAIERLVADFLHDHLQREGVAFDAPLDVDATLARYRAQPAWRALFARWLALLAAHGRLTERDGAYRRGPRYDHARRRPRADDPLFTTADALLAHHDALGAILRGLRPAHTLLDHPFWSPESLLLRSDGAGQAIDALAAAVAALSRSLGRPARLVEIGARSGLCGEALLRRLDAQRLAYTAVDASQDMVLRAQARLAAFPHAQARRADPASLNILAHGADVVWANNALHRLGDAALDELVELAAPSALVYVTELRDASALALVSADLLAGGAAAQRSLRRAEDWRRAFNDRALACEQSDDVGAHRRFVLRAPAIVRTPDPRKLSAALAAHLPSYMLPQRLYFIDALPLTANGKIDHKALLARCAPATTTAAAAADADIDAARQAPQGDAETAVAALWQRLLQVDAVHRHSHFLQLGGDSLLATRLIGELDRAGYTARLGDLFDYPTLAAFAATLRPRIEPAADTLRPNAASRFQPFPLTDVQQAYLVGRQAGFALGGVGSHFFVEFEVERLDVVRFEAAWNRLIARHDMLRAVVRDGRQQVLAEVPPFALTRHRVASLDGPDAAALRERLAHQVLDPARWPVFDVQAAEDGGERSRLYVCLDNLMLDGLSMQILLAELEQLYVAPERTLPPLDIGFRDYVTHVAGRRASEASLAYWQRRLDGLPSAPQLPLRRTPAEIGTPRFVRLSARLSRAQWHALKAHAGAASLTPSALLLAAYSAVLSAWSAQRELCVNLTLFDRQPVHPQIEQVLGDFTSLLLLAWQPANDWLASAQRLQQRLWQDLAHRDVSALWVMRQLAQRHGRAAAEMPVVFTSALGFDHDRFLAHASWLEPRSGISQTPQVWLDHQVYESEGELRFNWDAVEALFEPDRLRAMFDQYVALLQRLATDASAWRLPLDVLVPRVGQAGARTMRDARAVGSATAAPAAPITALRDDAQPVDAALVGRLRQHFEQTLGLPIAARQSFFEAGASSLELVQWHVKLRHAGYASLAVTDLFTHASPHALAAHLGGAHAPAQADDANRRALLDQRRAKLQRRRGAAA</sequence>
<dbReference type="PANTHER" id="PTHR45527:SF10">
    <property type="entry name" value="PYOCHELIN SYNTHASE PCHF"/>
    <property type="match status" value="1"/>
</dbReference>
<feature type="domain" description="Carrier" evidence="12">
    <location>
        <begin position="2045"/>
        <end position="2119"/>
    </location>
</feature>
<dbReference type="InterPro" id="IPR042099">
    <property type="entry name" value="ANL_N_sf"/>
</dbReference>
<dbReference type="Proteomes" id="UP000067711">
    <property type="component" value="Chromosome 2"/>
</dbReference>
<dbReference type="InterPro" id="IPR009081">
    <property type="entry name" value="PP-bd_ACP"/>
</dbReference>
<dbReference type="InterPro" id="IPR001242">
    <property type="entry name" value="Condensation_dom"/>
</dbReference>
<dbReference type="Gene3D" id="3.30.559.30">
    <property type="entry name" value="Nonribosomal peptide synthetase, condensation domain"/>
    <property type="match status" value="2"/>
</dbReference>
<dbReference type="EC" id="6.2.1.69" evidence="9"/>
<dbReference type="GO" id="GO:0043041">
    <property type="term" value="P:amino acid activation for nonribosomal peptide biosynthetic process"/>
    <property type="evidence" value="ECO:0007669"/>
    <property type="project" value="TreeGrafter"/>
</dbReference>
<dbReference type="SUPFAM" id="SSF53335">
    <property type="entry name" value="S-adenosyl-L-methionine-dependent methyltransferases"/>
    <property type="match status" value="1"/>
</dbReference>
<dbReference type="NCBIfam" id="TIGR01733">
    <property type="entry name" value="AA-adenyl-dom"/>
    <property type="match status" value="1"/>
</dbReference>
<dbReference type="GO" id="GO:0016874">
    <property type="term" value="F:ligase activity"/>
    <property type="evidence" value="ECO:0007669"/>
    <property type="project" value="UniProtKB-KW"/>
</dbReference>
<dbReference type="SUPFAM" id="SSF52777">
    <property type="entry name" value="CoA-dependent acyltransferases"/>
    <property type="match status" value="4"/>
</dbReference>
<dbReference type="InterPro" id="IPR036736">
    <property type="entry name" value="ACP-like_sf"/>
</dbReference>
<dbReference type="Pfam" id="PF00550">
    <property type="entry name" value="PP-binding"/>
    <property type="match status" value="3"/>
</dbReference>